<dbReference type="InterPro" id="IPR055259">
    <property type="entry name" value="YkvP/CgeB_Glyco_trans-like"/>
</dbReference>
<reference evidence="2 3" key="1">
    <citation type="submission" date="2017-03" db="EMBL/GenBank/DDBJ databases">
        <authorList>
            <person name="Afonso C.L."/>
            <person name="Miller P.J."/>
            <person name="Scott M.A."/>
            <person name="Spackman E."/>
            <person name="Goraichik I."/>
            <person name="Dimitrov K.M."/>
            <person name="Suarez D.L."/>
            <person name="Swayne D.E."/>
        </authorList>
    </citation>
    <scope>NUCLEOTIDE SEQUENCE [LARGE SCALE GENOMIC DNA]</scope>
    <source>
        <strain evidence="2">Genome sequencing of Nitrospira japonica strain NJ11</strain>
    </source>
</reference>
<keyword evidence="3" id="KW-1185">Reference proteome</keyword>
<gene>
    <name evidence="2" type="ORF">NSJP_0255</name>
</gene>
<dbReference type="STRING" id="1325564.NSJP_0255"/>
<name>A0A1W1I0D0_9BACT</name>
<dbReference type="AlphaFoldDB" id="A0A1W1I0D0"/>
<protein>
    <recommendedName>
        <fullName evidence="1">Spore protein YkvP/CgeB glycosyl transferase-like domain-containing protein</fullName>
    </recommendedName>
</protein>
<organism evidence="2 3">
    <name type="scientific">Nitrospira japonica</name>
    <dbReference type="NCBI Taxonomy" id="1325564"/>
    <lineage>
        <taxon>Bacteria</taxon>
        <taxon>Pseudomonadati</taxon>
        <taxon>Nitrospirota</taxon>
        <taxon>Nitrospiria</taxon>
        <taxon>Nitrospirales</taxon>
        <taxon>Nitrospiraceae</taxon>
        <taxon>Nitrospira</taxon>
    </lineage>
</organism>
<evidence type="ECO:0000259" key="1">
    <source>
        <dbReference type="Pfam" id="PF13524"/>
    </source>
</evidence>
<proteinExistence type="predicted"/>
<accession>A0A1W1I0D0</accession>
<feature type="domain" description="Spore protein YkvP/CgeB glycosyl transferase-like" evidence="1">
    <location>
        <begin position="222"/>
        <end position="362"/>
    </location>
</feature>
<dbReference type="EMBL" id="LT828648">
    <property type="protein sequence ID" value="SLM46427.1"/>
    <property type="molecule type" value="Genomic_DNA"/>
</dbReference>
<dbReference type="Proteomes" id="UP000192042">
    <property type="component" value="Chromosome I"/>
</dbReference>
<dbReference type="KEGG" id="nja:NSJP_0255"/>
<sequence length="374" mass="43442">MEVNILSTLRRYYCDELHVMHYPGGMGNLGSKAWRTTREELNERLIRLALALKKDGRLDLMFFMVYDDFLLVETARRLAELNVPMVNYHVDMAFQWYRIIRTAPYFHVLAVAQKTNAEHLAFYNSNIEWMPMAANPEFCLEHASSRGYEHGISFVGSFNPFRRALLADCVRHGFKPTVYGRGWNGSSVSPYRFDWDAYKVVHDLWFYAVPRWKAEGAQSLTGALRRKWSRSVAFDELPGPEFRPPCTDEALPAIFRSSKINLGFSDTGWHGNDAVVPSRNLQCRLRDFEVPMAGGFYLVQEAPDHAEYFKPGEEIETWSEPEELIDKLSYYSSNIAAAERIREAGHRRAMSSHTWRHRFDRLFHRVQQRGLLPC</sequence>
<dbReference type="Pfam" id="PF13524">
    <property type="entry name" value="Glyco_trans_1_2"/>
    <property type="match status" value="1"/>
</dbReference>
<evidence type="ECO:0000313" key="2">
    <source>
        <dbReference type="EMBL" id="SLM46427.1"/>
    </source>
</evidence>
<evidence type="ECO:0000313" key="3">
    <source>
        <dbReference type="Proteomes" id="UP000192042"/>
    </source>
</evidence>